<gene>
    <name evidence="1" type="ORF">EGYM00163_LOCUS27620</name>
</gene>
<protein>
    <submittedName>
        <fullName evidence="1">Uncharacterized protein</fullName>
    </submittedName>
</protein>
<name>A0A7S4FVG6_9EUGL</name>
<reference evidence="1" key="1">
    <citation type="submission" date="2021-01" db="EMBL/GenBank/DDBJ databases">
        <authorList>
            <person name="Corre E."/>
            <person name="Pelletier E."/>
            <person name="Niang G."/>
            <person name="Scheremetjew M."/>
            <person name="Finn R."/>
            <person name="Kale V."/>
            <person name="Holt S."/>
            <person name="Cochrane G."/>
            <person name="Meng A."/>
            <person name="Brown T."/>
            <person name="Cohen L."/>
        </authorList>
    </citation>
    <scope>NUCLEOTIDE SEQUENCE</scope>
    <source>
        <strain evidence="1">CCMP1594</strain>
    </source>
</reference>
<dbReference type="AlphaFoldDB" id="A0A7S4FVG6"/>
<accession>A0A7S4FVG6</accession>
<dbReference type="EMBL" id="HBJA01078832">
    <property type="protein sequence ID" value="CAE0816459.1"/>
    <property type="molecule type" value="Transcribed_RNA"/>
</dbReference>
<evidence type="ECO:0000313" key="1">
    <source>
        <dbReference type="EMBL" id="CAE0816459.1"/>
    </source>
</evidence>
<organism evidence="1">
    <name type="scientific">Eutreptiella gymnastica</name>
    <dbReference type="NCBI Taxonomy" id="73025"/>
    <lineage>
        <taxon>Eukaryota</taxon>
        <taxon>Discoba</taxon>
        <taxon>Euglenozoa</taxon>
        <taxon>Euglenida</taxon>
        <taxon>Spirocuta</taxon>
        <taxon>Euglenophyceae</taxon>
        <taxon>Eutreptiales</taxon>
        <taxon>Eutreptiaceae</taxon>
        <taxon>Eutreptiella</taxon>
    </lineage>
</organism>
<proteinExistence type="predicted"/>
<sequence length="157" mass="17282">MGACTVDLFHLHNLPQAVLPVQNMRTTYGDHLIAIFVVHVSLPRGFWGKQYPPGGSQVSVQKTACNMARVCTVTACDIQHTYHAACTLCILDLFLIPPTQGGDREGVTPNQTLTQGLSLALSFCVNIHVDTRWTNGFGEKEKQLCLRCCTIAWMHGI</sequence>